<proteinExistence type="predicted"/>
<dbReference type="InterPro" id="IPR047655">
    <property type="entry name" value="Transpos_IS630-like"/>
</dbReference>
<feature type="domain" description="Tc1-like transposase DDE" evidence="1">
    <location>
        <begin position="145"/>
        <end position="295"/>
    </location>
</feature>
<reference evidence="2 3" key="1">
    <citation type="submission" date="2019-09" db="EMBL/GenBank/DDBJ databases">
        <title>YIM 132180 draft genome.</title>
        <authorList>
            <person name="Zhang K."/>
        </authorList>
    </citation>
    <scope>NUCLEOTIDE SEQUENCE [LARGE SCALE GENOMIC DNA]</scope>
    <source>
        <strain evidence="2 3">YIM 132180</strain>
    </source>
</reference>
<dbReference type="InterPro" id="IPR038717">
    <property type="entry name" value="Tc1-like_DDE_dom"/>
</dbReference>
<protein>
    <submittedName>
        <fullName evidence="2">IS630 family transposase</fullName>
    </submittedName>
</protein>
<gene>
    <name evidence="2" type="ORF">F6X38_22475</name>
</gene>
<evidence type="ECO:0000313" key="2">
    <source>
        <dbReference type="EMBL" id="KAB0676033.1"/>
    </source>
</evidence>
<dbReference type="Proteomes" id="UP000432089">
    <property type="component" value="Unassembled WGS sequence"/>
</dbReference>
<dbReference type="EMBL" id="VZDO01000027">
    <property type="protein sequence ID" value="KAB0676033.1"/>
    <property type="molecule type" value="Genomic_DNA"/>
</dbReference>
<comment type="caution">
    <text evidence="2">The sequence shown here is derived from an EMBL/GenBank/DDBJ whole genome shotgun (WGS) entry which is preliminary data.</text>
</comment>
<dbReference type="Gene3D" id="3.30.420.10">
    <property type="entry name" value="Ribonuclease H-like superfamily/Ribonuclease H"/>
    <property type="match status" value="1"/>
</dbReference>
<dbReference type="InterPro" id="IPR036397">
    <property type="entry name" value="RNaseH_sf"/>
</dbReference>
<evidence type="ECO:0000259" key="1">
    <source>
        <dbReference type="Pfam" id="PF13358"/>
    </source>
</evidence>
<keyword evidence="3" id="KW-1185">Reference proteome</keyword>
<sequence length="344" mass="38503">MVLGAERGLQIQAVQDCLGLSRASQRRYRRLFRKGGAPALFSRKAKPRKRHDEELKAAVFRLLHEPPANYGINRTSWRIADLCDQLRAAGTPACQHVVSQIVRDAGYKWRKARVVLTSADPAYSEKLAHVQAILSRLQPDEAFFSIDEFGPFSIRTRGGSALTAPGEERTVPQWQRSRGRLIMTAALELSGNQVTHFYSAKKNTAEMIRMMDTLVARYADRRRLYLSWDAASWHVSKALQAHIEAHNAAAAEHGGPTVETAPLPAGAQFLNVIEAVFSGMARAIVHNSDYGSVDEAKAAIDRYFEKRNAHFREHPQRAGRKIWGLERTPAVFSDAATFKDPAYR</sequence>
<accession>A0A7V7TUD0</accession>
<name>A0A7V7TUD0_9HYPH</name>
<dbReference type="GO" id="GO:0003676">
    <property type="term" value="F:nucleic acid binding"/>
    <property type="evidence" value="ECO:0007669"/>
    <property type="project" value="InterPro"/>
</dbReference>
<evidence type="ECO:0000313" key="3">
    <source>
        <dbReference type="Proteomes" id="UP000432089"/>
    </source>
</evidence>
<dbReference type="NCBIfam" id="NF033545">
    <property type="entry name" value="transpos_IS630"/>
    <property type="match status" value="1"/>
</dbReference>
<dbReference type="Pfam" id="PF13358">
    <property type="entry name" value="DDE_3"/>
    <property type="match status" value="1"/>
</dbReference>
<organism evidence="2 3">
    <name type="scientific">Plantimonas leprariae</name>
    <dbReference type="NCBI Taxonomy" id="2615207"/>
    <lineage>
        <taxon>Bacteria</taxon>
        <taxon>Pseudomonadati</taxon>
        <taxon>Pseudomonadota</taxon>
        <taxon>Alphaproteobacteria</taxon>
        <taxon>Hyphomicrobiales</taxon>
        <taxon>Aurantimonadaceae</taxon>
        <taxon>Plantimonas</taxon>
    </lineage>
</organism>
<dbReference type="AlphaFoldDB" id="A0A7V7TUD0"/>